<gene>
    <name evidence="2" type="ORF">CryarDRAFT_3745</name>
</gene>
<dbReference type="Gene3D" id="3.40.30.10">
    <property type="entry name" value="Glutaredoxin"/>
    <property type="match status" value="1"/>
</dbReference>
<feature type="domain" description="Thioredoxin" evidence="1">
    <location>
        <begin position="47"/>
        <end position="174"/>
    </location>
</feature>
<protein>
    <submittedName>
        <fullName evidence="2">Thiol-disulfide isomerase-like thioredoxin</fullName>
    </submittedName>
</protein>
<dbReference type="SUPFAM" id="SSF52833">
    <property type="entry name" value="Thioredoxin-like"/>
    <property type="match status" value="1"/>
</dbReference>
<evidence type="ECO:0000313" key="2">
    <source>
        <dbReference type="EMBL" id="EXG82554.1"/>
    </source>
</evidence>
<keyword evidence="2" id="KW-0413">Isomerase</keyword>
<dbReference type="GO" id="GO:0016209">
    <property type="term" value="F:antioxidant activity"/>
    <property type="evidence" value="ECO:0007669"/>
    <property type="project" value="InterPro"/>
</dbReference>
<dbReference type="EMBL" id="JFBT01000001">
    <property type="protein sequence ID" value="EXG82554.1"/>
    <property type="molecule type" value="Genomic_DNA"/>
</dbReference>
<dbReference type="RefSeq" id="WP_035852420.1">
    <property type="nucleotide sequence ID" value="NZ_KK073874.1"/>
</dbReference>
<accession>A0A010ZV32</accession>
<name>A0A010ZV32_9ACTN</name>
<keyword evidence="3" id="KW-1185">Reference proteome</keyword>
<evidence type="ECO:0000313" key="3">
    <source>
        <dbReference type="Proteomes" id="UP000021053"/>
    </source>
</evidence>
<reference evidence="2 3" key="1">
    <citation type="submission" date="2013-07" db="EMBL/GenBank/DDBJ databases">
        <authorList>
            <consortium name="DOE Joint Genome Institute"/>
            <person name="Eisen J."/>
            <person name="Huntemann M."/>
            <person name="Han J."/>
            <person name="Chen A."/>
            <person name="Kyrpides N."/>
            <person name="Mavromatis K."/>
            <person name="Markowitz V."/>
            <person name="Palaniappan K."/>
            <person name="Ivanova N."/>
            <person name="Schaumberg A."/>
            <person name="Pati A."/>
            <person name="Liolios K."/>
            <person name="Nordberg H.P."/>
            <person name="Cantor M.N."/>
            <person name="Hua S.X."/>
            <person name="Woyke T."/>
        </authorList>
    </citation>
    <scope>NUCLEOTIDE SEQUENCE [LARGE SCALE GENOMIC DNA]</scope>
    <source>
        <strain evidence="2 3">DSM 44712</strain>
    </source>
</reference>
<dbReference type="InterPro" id="IPR013766">
    <property type="entry name" value="Thioredoxin_domain"/>
</dbReference>
<dbReference type="OrthoDB" id="128449at2"/>
<comment type="caution">
    <text evidence="2">The sequence shown here is derived from an EMBL/GenBank/DDBJ whole genome shotgun (WGS) entry which is preliminary data.</text>
</comment>
<proteinExistence type="predicted"/>
<dbReference type="PROSITE" id="PS51352">
    <property type="entry name" value="THIOREDOXIN_2"/>
    <property type="match status" value="1"/>
</dbReference>
<sequence length="174" mass="18005">MAILSVIVAVLTALVLVDLVLSAAIIRRLRETEAALIDLRTPPDTGLPVGATIPDFSTGDDGLSRDDLAGGPALVAFFSTGCSHCPAQAARLASRADELTGDGTRVVSVLTVSEGRADNLSPVLEKTGTLVTESDPGYLTAVFGETATPSFLLFDADGRLTRRGHELSDVLGDG</sequence>
<dbReference type="Proteomes" id="UP000021053">
    <property type="component" value="Unassembled WGS sequence"/>
</dbReference>
<dbReference type="AlphaFoldDB" id="A0A010ZV32"/>
<evidence type="ECO:0000259" key="1">
    <source>
        <dbReference type="PROSITE" id="PS51352"/>
    </source>
</evidence>
<dbReference type="InterPro" id="IPR000866">
    <property type="entry name" value="AhpC/TSA"/>
</dbReference>
<dbReference type="HOGENOM" id="CLU_124855_1_0_11"/>
<dbReference type="GO" id="GO:0016853">
    <property type="term" value="F:isomerase activity"/>
    <property type="evidence" value="ECO:0007669"/>
    <property type="project" value="UniProtKB-KW"/>
</dbReference>
<dbReference type="Pfam" id="PF00578">
    <property type="entry name" value="AhpC-TSA"/>
    <property type="match status" value="1"/>
</dbReference>
<dbReference type="GO" id="GO:0016491">
    <property type="term" value="F:oxidoreductase activity"/>
    <property type="evidence" value="ECO:0007669"/>
    <property type="project" value="InterPro"/>
</dbReference>
<dbReference type="InterPro" id="IPR036249">
    <property type="entry name" value="Thioredoxin-like_sf"/>
</dbReference>
<organism evidence="2 3">
    <name type="scientific">Cryptosporangium arvum DSM 44712</name>
    <dbReference type="NCBI Taxonomy" id="927661"/>
    <lineage>
        <taxon>Bacteria</taxon>
        <taxon>Bacillati</taxon>
        <taxon>Actinomycetota</taxon>
        <taxon>Actinomycetes</taxon>
        <taxon>Cryptosporangiales</taxon>
        <taxon>Cryptosporangiaceae</taxon>
        <taxon>Cryptosporangium</taxon>
    </lineage>
</organism>